<protein>
    <submittedName>
        <fullName evidence="1">Uncharacterized protein</fullName>
    </submittedName>
</protein>
<comment type="caution">
    <text evidence="1">The sequence shown here is derived from an EMBL/GenBank/DDBJ whole genome shotgun (WGS) entry which is preliminary data.</text>
</comment>
<evidence type="ECO:0000313" key="1">
    <source>
        <dbReference type="EMBL" id="CAI6277847.1"/>
    </source>
</evidence>
<sequence length="343" mass="38892">MADSDSFISLLLEGRQSIQLDQRGVDGAHPTFKVKMEDTSSPITLVIPGYETSTRSFNLRHALQCGILDLIEAESRTRIAVPRNEVEAGELFIEADVRWTKFTLKLDPQNEFWNELLAPGHKYEIRWAHGENAPWAYRGQIHQDAAERLPVRLGEHPITYEVLDSAAKPLRFHASVAPTDKVCHLTGEPRFGFNIKVTSHNDDILTVNLNNTPLRLLQTLEDIVHVEDEDGQEFEWSFSIGCWESEGPEPFPSDGMFEEFKPGVPYEETYWLTNDSGDLGSLESGKTYRGELSTSLMRSFTENMKGTKKELLAGSEQEKKKRWARCTKTVLLEVSDPFTFKAV</sequence>
<organism evidence="1 2">
    <name type="scientific">Periconia digitata</name>
    <dbReference type="NCBI Taxonomy" id="1303443"/>
    <lineage>
        <taxon>Eukaryota</taxon>
        <taxon>Fungi</taxon>
        <taxon>Dikarya</taxon>
        <taxon>Ascomycota</taxon>
        <taxon>Pezizomycotina</taxon>
        <taxon>Dothideomycetes</taxon>
        <taxon>Pleosporomycetidae</taxon>
        <taxon>Pleosporales</taxon>
        <taxon>Massarineae</taxon>
        <taxon>Periconiaceae</taxon>
        <taxon>Periconia</taxon>
    </lineage>
</organism>
<dbReference type="AlphaFoldDB" id="A0A9W4U3X8"/>
<name>A0A9W4U3X8_9PLEO</name>
<dbReference type="EMBL" id="CAOQHR010000001">
    <property type="protein sequence ID" value="CAI6277847.1"/>
    <property type="molecule type" value="Genomic_DNA"/>
</dbReference>
<accession>A0A9W4U3X8</accession>
<gene>
    <name evidence="1" type="ORF">PDIGIT_LOCUS1986</name>
</gene>
<keyword evidence="2" id="KW-1185">Reference proteome</keyword>
<dbReference type="OrthoDB" id="3749299at2759"/>
<proteinExistence type="predicted"/>
<dbReference type="Proteomes" id="UP001152607">
    <property type="component" value="Unassembled WGS sequence"/>
</dbReference>
<evidence type="ECO:0000313" key="2">
    <source>
        <dbReference type="Proteomes" id="UP001152607"/>
    </source>
</evidence>
<reference evidence="1" key="1">
    <citation type="submission" date="2023-01" db="EMBL/GenBank/DDBJ databases">
        <authorList>
            <person name="Van Ghelder C."/>
            <person name="Rancurel C."/>
        </authorList>
    </citation>
    <scope>NUCLEOTIDE SEQUENCE</scope>
    <source>
        <strain evidence="1">CNCM I-4278</strain>
    </source>
</reference>